<gene>
    <name evidence="4" type="ORF">M430DRAFT_102242</name>
</gene>
<sequence length="1418" mass="155009">MLLGRSNTRGARGQSQNRSRASRGRGSTSRGALNSSSTTTPPNPFEKERLENAAKREQREQRGGQNRAMTNGSGGRATPRGLHSNRQMRFTDNKPVEKENQSPATTNPFATANATPSAFGTPSTASFNPFASATKKEPPANPFGAPSAVNNPFGAPSQPSTNFFGKPSGPLSQSPLPNGFQNSSSSIFGAPSKPSSVSPFDRTSSSTNGTQVGSNSLNPFSSRPTSNPSGGPSPSSLSNYAVSTSTPSGVVVSSSPAPSSFGAFTSTTMANGFKPSTNSPAETTIATPNASNVGPTSSSALAQKMDTLLRKQGINPPAWPTTTPGDPKQKSAVEAFWQSSKGYRSKVRASLIKAGLLDDPDKPKKLSEAIDFKGTCEDMCPEFEKITRIMEHDVQGPEKEVAPDGSLWPSPQKMVKALARSAAGQDAPLPMDVRSPAALRRTLDYLLHTVLGDDGNLPAIHGFLWDRTRAIRRDFVFQSSMNPSELADQVYCLERITRFHVIALHQMSSDVVVAEDFSEQQEVEQLGKALLSLIHAYEDCNAQGITCENEAEFRAYYILFNSHSTGILETVQDWGWRFWGESDEIRIAVSLVEAMQNTWDTSGPLKPHSATDSSQNFYSRFFSIVEDRQVSYTMACFAEIHFNHVRKSVLKTILSSYRKQRDQTKDWSLTNLNTYLCFDDEEDIIPFGEAYGLRFDEIDGEVYLSFELGDTIADPFPPLHQRHSYSLVERKRGNYSLPAVIDTTVYEEGESEAGVDFAGEDGDEKEQKEEGETGLFVKDNNPQNGSGASIFRPEPAPANENDKEIGGQDPASVGPAKSVQMQETISKPTSLSVFGSATAPTTKFGSDFFTQKPTADTPLSQPAKPETSAFVFGNPATKLTSSAPTPTTAPSGGTTNSPFVPPFSLSSQTPPVQSSPLGSKPPLSLGPHTVPASPIPSGSPKSQFSLGDYAVTRPSEASAVTTPNQEVIAAPSKDNNPAVLSKNISQIPTPQYLSSGPPATASQQEQVSNAPRVQAEIPQDTPLPLAVEENKIGQATFSPKPPTLIDQKAKLSNFSNWFVTGDDGIIDQFTTFAVDQIAKNAWRIFKKEEAERIAREADALARQEADEFRYHSLATKYGRMWRDAAHRKWLKRKGREARRARQEMAESLRASKAALSASMVEDFRASTKRRRNSLESLLDATGILDGVHNSDEQIRAIVQDEIQKSEAERKRRRSRRVTDSSSTSTNQHKRGRSDNPLRRSLLSDPSYLNGGSRIHLMSNYGAQDEERRQVSGVQTDYFRLKARGITTLPNGMPLASSVANNTLHKKHSFDGINQPQPTTPKSSRQQPTPKSAPANNKQYEGPRSTARREDDIQILKARAKALIAEEETSRQRERKRSFDEGDDEELFARAKRVREQMDEGAQWFRKEIERSRSSTSGM</sequence>
<dbReference type="InParanoid" id="A0A2T3B2G2"/>
<keyword evidence="1" id="KW-0175">Coiled coil</keyword>
<dbReference type="Gene3D" id="1.25.40.990">
    <property type="match status" value="1"/>
</dbReference>
<feature type="region of interest" description="Disordered" evidence="2">
    <location>
        <begin position="1204"/>
        <end position="1253"/>
    </location>
</feature>
<evidence type="ECO:0000313" key="4">
    <source>
        <dbReference type="EMBL" id="PSS18729.1"/>
    </source>
</evidence>
<feature type="coiled-coil region" evidence="1">
    <location>
        <begin position="1087"/>
        <end position="1150"/>
    </location>
</feature>
<dbReference type="OrthoDB" id="264795at2759"/>
<keyword evidence="5" id="KW-1185">Reference proteome</keyword>
<feature type="compositionally biased region" description="Polar residues" evidence="2">
    <location>
        <begin position="120"/>
        <end position="131"/>
    </location>
</feature>
<feature type="region of interest" description="Disordered" evidence="2">
    <location>
        <begin position="749"/>
        <end position="826"/>
    </location>
</feature>
<feature type="compositionally biased region" description="Basic and acidic residues" evidence="2">
    <location>
        <begin position="1367"/>
        <end position="1379"/>
    </location>
</feature>
<feature type="region of interest" description="Disordered" evidence="2">
    <location>
        <begin position="1307"/>
        <end position="1386"/>
    </location>
</feature>
<evidence type="ECO:0000256" key="2">
    <source>
        <dbReference type="SAM" id="MobiDB-lite"/>
    </source>
</evidence>
<feature type="compositionally biased region" description="Polar residues" evidence="2">
    <location>
        <begin position="840"/>
        <end position="860"/>
    </location>
</feature>
<evidence type="ECO:0000313" key="5">
    <source>
        <dbReference type="Proteomes" id="UP000241818"/>
    </source>
</evidence>
<feature type="compositionally biased region" description="Basic and acidic residues" evidence="2">
    <location>
        <begin position="45"/>
        <end position="62"/>
    </location>
</feature>
<accession>A0A2T3B2G2</accession>
<dbReference type="PANTHER" id="PTHR12436:SF3">
    <property type="entry name" value="GERMINAL-CENTER ASSOCIATED NUCLEAR PROTEIN"/>
    <property type="match status" value="1"/>
</dbReference>
<dbReference type="Proteomes" id="UP000241818">
    <property type="component" value="Unassembled WGS sequence"/>
</dbReference>
<reference evidence="4 5" key="1">
    <citation type="journal article" date="2018" name="New Phytol.">
        <title>Comparative genomics and transcriptomics depict ericoid mycorrhizal fungi as versatile saprotrophs and plant mutualists.</title>
        <authorList>
            <person name="Martino E."/>
            <person name="Morin E."/>
            <person name="Grelet G.A."/>
            <person name="Kuo A."/>
            <person name="Kohler A."/>
            <person name="Daghino S."/>
            <person name="Barry K.W."/>
            <person name="Cichocki N."/>
            <person name="Clum A."/>
            <person name="Dockter R.B."/>
            <person name="Hainaut M."/>
            <person name="Kuo R.C."/>
            <person name="LaButti K."/>
            <person name="Lindahl B.D."/>
            <person name="Lindquist E.A."/>
            <person name="Lipzen A."/>
            <person name="Khouja H.R."/>
            <person name="Magnuson J."/>
            <person name="Murat C."/>
            <person name="Ohm R.A."/>
            <person name="Singer S.W."/>
            <person name="Spatafora J.W."/>
            <person name="Wang M."/>
            <person name="Veneault-Fourrey C."/>
            <person name="Henrissat B."/>
            <person name="Grigoriev I.V."/>
            <person name="Martin F.M."/>
            <person name="Perotto S."/>
        </authorList>
    </citation>
    <scope>NUCLEOTIDE SEQUENCE [LARGE SCALE GENOMIC DNA]</scope>
    <source>
        <strain evidence="4 5">ATCC 22711</strain>
    </source>
</reference>
<feature type="domain" description="SAC3/GANP/THP3 conserved" evidence="3">
    <location>
        <begin position="379"/>
        <end position="696"/>
    </location>
</feature>
<evidence type="ECO:0000256" key="1">
    <source>
        <dbReference type="SAM" id="Coils"/>
    </source>
</evidence>
<dbReference type="GO" id="GO:0005737">
    <property type="term" value="C:cytoplasm"/>
    <property type="evidence" value="ECO:0007669"/>
    <property type="project" value="TreeGrafter"/>
</dbReference>
<feature type="compositionally biased region" description="Acidic residues" evidence="2">
    <location>
        <begin position="749"/>
        <end position="764"/>
    </location>
</feature>
<proteinExistence type="predicted"/>
<feature type="compositionally biased region" description="Low complexity" evidence="2">
    <location>
        <begin position="914"/>
        <end position="927"/>
    </location>
</feature>
<dbReference type="Pfam" id="PF03399">
    <property type="entry name" value="SAC3_GANP"/>
    <property type="match status" value="1"/>
</dbReference>
<feature type="compositionally biased region" description="Polar residues" evidence="2">
    <location>
        <begin position="170"/>
        <end position="220"/>
    </location>
</feature>
<feature type="compositionally biased region" description="Low complexity" evidence="2">
    <location>
        <begin position="221"/>
        <end position="256"/>
    </location>
</feature>
<dbReference type="InterPro" id="IPR045107">
    <property type="entry name" value="SAC3/GANP/THP3"/>
</dbReference>
<feature type="region of interest" description="Disordered" evidence="2">
    <location>
        <begin position="1"/>
        <end position="256"/>
    </location>
</feature>
<dbReference type="GO" id="GO:0070390">
    <property type="term" value="C:transcription export complex 2"/>
    <property type="evidence" value="ECO:0007669"/>
    <property type="project" value="TreeGrafter"/>
</dbReference>
<organism evidence="4 5">
    <name type="scientific">Amorphotheca resinae ATCC 22711</name>
    <dbReference type="NCBI Taxonomy" id="857342"/>
    <lineage>
        <taxon>Eukaryota</taxon>
        <taxon>Fungi</taxon>
        <taxon>Dikarya</taxon>
        <taxon>Ascomycota</taxon>
        <taxon>Pezizomycotina</taxon>
        <taxon>Leotiomycetes</taxon>
        <taxon>Helotiales</taxon>
        <taxon>Amorphothecaceae</taxon>
        <taxon>Amorphotheca</taxon>
    </lineage>
</organism>
<feature type="region of interest" description="Disordered" evidence="2">
    <location>
        <begin position="840"/>
        <end position="1012"/>
    </location>
</feature>
<dbReference type="RefSeq" id="XP_024721081.1">
    <property type="nucleotide sequence ID" value="XM_024860779.1"/>
</dbReference>
<dbReference type="PANTHER" id="PTHR12436">
    <property type="entry name" value="80 KDA MCM3-ASSOCIATED PROTEIN"/>
    <property type="match status" value="1"/>
</dbReference>
<protein>
    <recommendedName>
        <fullName evidence="3">SAC3/GANP/THP3 conserved domain-containing protein</fullName>
    </recommendedName>
</protein>
<evidence type="ECO:0000259" key="3">
    <source>
        <dbReference type="Pfam" id="PF03399"/>
    </source>
</evidence>
<feature type="compositionally biased region" description="Basic and acidic residues" evidence="2">
    <location>
        <begin position="89"/>
        <end position="100"/>
    </location>
</feature>
<dbReference type="GO" id="GO:0006406">
    <property type="term" value="P:mRNA export from nucleus"/>
    <property type="evidence" value="ECO:0007669"/>
    <property type="project" value="TreeGrafter"/>
</dbReference>
<feature type="compositionally biased region" description="Low complexity" evidence="2">
    <location>
        <begin position="102"/>
        <end position="119"/>
    </location>
</feature>
<dbReference type="EMBL" id="KZ679011">
    <property type="protein sequence ID" value="PSS18729.1"/>
    <property type="molecule type" value="Genomic_DNA"/>
</dbReference>
<feature type="compositionally biased region" description="Low complexity" evidence="2">
    <location>
        <begin position="11"/>
        <end position="32"/>
    </location>
</feature>
<dbReference type="STRING" id="857342.A0A2T3B2G2"/>
<feature type="compositionally biased region" description="Low complexity" evidence="2">
    <location>
        <begin position="880"/>
        <end position="898"/>
    </location>
</feature>
<feature type="compositionally biased region" description="Polar residues" evidence="2">
    <location>
        <begin position="1311"/>
        <end position="1338"/>
    </location>
</feature>
<feature type="compositionally biased region" description="Polar residues" evidence="2">
    <location>
        <begin position="982"/>
        <end position="994"/>
    </location>
</feature>
<feature type="compositionally biased region" description="Polar residues" evidence="2">
    <location>
        <begin position="1000"/>
        <end position="1011"/>
    </location>
</feature>
<dbReference type="GeneID" id="36568860"/>
<dbReference type="InterPro" id="IPR005062">
    <property type="entry name" value="SAC3/GANP/THP3_conserved"/>
</dbReference>
<name>A0A2T3B2G2_AMORE</name>